<organism evidence="1 2">
    <name type="scientific">Lichtheimia ornata</name>
    <dbReference type="NCBI Taxonomy" id="688661"/>
    <lineage>
        <taxon>Eukaryota</taxon>
        <taxon>Fungi</taxon>
        <taxon>Fungi incertae sedis</taxon>
        <taxon>Mucoromycota</taxon>
        <taxon>Mucoromycotina</taxon>
        <taxon>Mucoromycetes</taxon>
        <taxon>Mucorales</taxon>
        <taxon>Lichtheimiaceae</taxon>
        <taxon>Lichtheimia</taxon>
    </lineage>
</organism>
<dbReference type="RefSeq" id="XP_058341860.1">
    <property type="nucleotide sequence ID" value="XM_058487299.1"/>
</dbReference>
<name>A0AAD7Y0A3_9FUNG</name>
<dbReference type="Proteomes" id="UP001234581">
    <property type="component" value="Unassembled WGS sequence"/>
</dbReference>
<dbReference type="AlphaFoldDB" id="A0AAD7Y0A3"/>
<protein>
    <submittedName>
        <fullName evidence="1">Uncharacterized protein</fullName>
    </submittedName>
</protein>
<sequence length="227" mass="25465">MVHYAFLTFDSAGHVYGIINLADKILQANPDVTGTIYIACTKSSKWVTTNVGSNPLHRLRVIKLYVEPDGDDINVPFIYSLEQPDQLANDMVDGIKNNIGNCSSIGEEGHPVATITDMYGSHWGLLAARKLGVKSYIYMPTPILKWSVLRLLPQVRDKGLDPQHGTLTIPHYRTLQHAQLPQMGDMIDALVDQCEQAKYHDGMLTHDQEETYSIDYITSLHQFIPKT</sequence>
<dbReference type="SUPFAM" id="SSF53756">
    <property type="entry name" value="UDP-Glycosyltransferase/glycogen phosphorylase"/>
    <property type="match status" value="1"/>
</dbReference>
<dbReference type="Gene3D" id="3.40.50.2000">
    <property type="entry name" value="Glycogen Phosphorylase B"/>
    <property type="match status" value="1"/>
</dbReference>
<dbReference type="EMBL" id="JARTCD010000035">
    <property type="protein sequence ID" value="KAJ8656947.1"/>
    <property type="molecule type" value="Genomic_DNA"/>
</dbReference>
<comment type="caution">
    <text evidence="1">The sequence shown here is derived from an EMBL/GenBank/DDBJ whole genome shotgun (WGS) entry which is preliminary data.</text>
</comment>
<evidence type="ECO:0000313" key="2">
    <source>
        <dbReference type="Proteomes" id="UP001234581"/>
    </source>
</evidence>
<gene>
    <name evidence="1" type="ORF">O0I10_007281</name>
</gene>
<keyword evidence="2" id="KW-1185">Reference proteome</keyword>
<dbReference type="GeneID" id="83214690"/>
<evidence type="ECO:0000313" key="1">
    <source>
        <dbReference type="EMBL" id="KAJ8656947.1"/>
    </source>
</evidence>
<reference evidence="1 2" key="1">
    <citation type="submission" date="2023-03" db="EMBL/GenBank/DDBJ databases">
        <title>Genome sequence of Lichtheimia ornata CBS 291.66.</title>
        <authorList>
            <person name="Mohabir J.T."/>
            <person name="Shea T.P."/>
            <person name="Kurbessoian T."/>
            <person name="Berby B."/>
            <person name="Fontaine J."/>
            <person name="Livny J."/>
            <person name="Gnirke A."/>
            <person name="Stajich J.E."/>
            <person name="Cuomo C.A."/>
        </authorList>
    </citation>
    <scope>NUCLEOTIDE SEQUENCE [LARGE SCALE GENOMIC DNA]</scope>
    <source>
        <strain evidence="1">CBS 291.66</strain>
    </source>
</reference>
<accession>A0AAD7Y0A3</accession>
<proteinExistence type="predicted"/>